<dbReference type="Pfam" id="PF03965">
    <property type="entry name" value="Penicillinase_R"/>
    <property type="match status" value="1"/>
</dbReference>
<proteinExistence type="inferred from homology"/>
<dbReference type="InterPro" id="IPR036390">
    <property type="entry name" value="WH_DNA-bd_sf"/>
</dbReference>
<keyword evidence="6" id="KW-1185">Reference proteome</keyword>
<evidence type="ECO:0000256" key="4">
    <source>
        <dbReference type="ARBA" id="ARBA00023163"/>
    </source>
</evidence>
<dbReference type="Gene3D" id="1.10.4040.10">
    <property type="entry name" value="Penicillinase repressor domain"/>
    <property type="match status" value="1"/>
</dbReference>
<protein>
    <submittedName>
        <fullName evidence="5">Putative transcriptional regulator</fullName>
    </submittedName>
</protein>
<accession>A0A366HRT2</accession>
<dbReference type="EMBL" id="QNRR01000002">
    <property type="protein sequence ID" value="RBP46206.1"/>
    <property type="molecule type" value="Genomic_DNA"/>
</dbReference>
<dbReference type="RefSeq" id="WP_113957736.1">
    <property type="nucleotide sequence ID" value="NZ_QNRR01000002.1"/>
</dbReference>
<evidence type="ECO:0000313" key="5">
    <source>
        <dbReference type="EMBL" id="RBP46206.1"/>
    </source>
</evidence>
<dbReference type="GO" id="GO:0045892">
    <property type="term" value="P:negative regulation of DNA-templated transcription"/>
    <property type="evidence" value="ECO:0007669"/>
    <property type="project" value="InterPro"/>
</dbReference>
<evidence type="ECO:0000256" key="2">
    <source>
        <dbReference type="ARBA" id="ARBA00023015"/>
    </source>
</evidence>
<comment type="caution">
    <text evidence="5">The sequence shown here is derived from an EMBL/GenBank/DDBJ whole genome shotgun (WGS) entry which is preliminary data.</text>
</comment>
<sequence>MPENASQKPTPSELVILRVLWERGPSTVREVMDSLTEEREMGYTTVLKFLQIMLEKKLVSRDGSGKTHVYRAAIPAEKMQRRLVGDLLDKVFAGSVSRLVMHALGSKKASAAELRDIRRMLDELDTDKPNSTTKPKP</sequence>
<dbReference type="SUPFAM" id="SSF46785">
    <property type="entry name" value="Winged helix' DNA-binding domain"/>
    <property type="match status" value="1"/>
</dbReference>
<dbReference type="PIRSF" id="PIRSF019455">
    <property type="entry name" value="CopR_AtkY"/>
    <property type="match status" value="1"/>
</dbReference>
<dbReference type="AlphaFoldDB" id="A0A366HRT2"/>
<keyword evidence="4" id="KW-0804">Transcription</keyword>
<name>A0A366HRT2_9BACT</name>
<dbReference type="Proteomes" id="UP000253426">
    <property type="component" value="Unassembled WGS sequence"/>
</dbReference>
<comment type="similarity">
    <text evidence="1">Belongs to the BlaI transcriptional regulatory family.</text>
</comment>
<keyword evidence="3" id="KW-0238">DNA-binding</keyword>
<keyword evidence="2" id="KW-0805">Transcription regulation</keyword>
<dbReference type="OrthoDB" id="279010at2"/>
<evidence type="ECO:0000256" key="1">
    <source>
        <dbReference type="ARBA" id="ARBA00011046"/>
    </source>
</evidence>
<dbReference type="GO" id="GO:0003677">
    <property type="term" value="F:DNA binding"/>
    <property type="evidence" value="ECO:0007669"/>
    <property type="project" value="UniProtKB-KW"/>
</dbReference>
<evidence type="ECO:0000313" key="6">
    <source>
        <dbReference type="Proteomes" id="UP000253426"/>
    </source>
</evidence>
<dbReference type="InterPro" id="IPR036388">
    <property type="entry name" value="WH-like_DNA-bd_sf"/>
</dbReference>
<organism evidence="5 6">
    <name type="scientific">Roseimicrobium gellanilyticum</name>
    <dbReference type="NCBI Taxonomy" id="748857"/>
    <lineage>
        <taxon>Bacteria</taxon>
        <taxon>Pseudomonadati</taxon>
        <taxon>Verrucomicrobiota</taxon>
        <taxon>Verrucomicrobiia</taxon>
        <taxon>Verrucomicrobiales</taxon>
        <taxon>Verrucomicrobiaceae</taxon>
        <taxon>Roseimicrobium</taxon>
    </lineage>
</organism>
<dbReference type="InterPro" id="IPR005650">
    <property type="entry name" value="BlaI_family"/>
</dbReference>
<dbReference type="Gene3D" id="1.10.10.10">
    <property type="entry name" value="Winged helix-like DNA-binding domain superfamily/Winged helix DNA-binding domain"/>
    <property type="match status" value="1"/>
</dbReference>
<gene>
    <name evidence="5" type="ORF">DES53_102592</name>
</gene>
<evidence type="ECO:0000256" key="3">
    <source>
        <dbReference type="ARBA" id="ARBA00023125"/>
    </source>
</evidence>
<reference evidence="5 6" key="1">
    <citation type="submission" date="2018-06" db="EMBL/GenBank/DDBJ databases">
        <title>Genomic Encyclopedia of Type Strains, Phase IV (KMG-IV): sequencing the most valuable type-strain genomes for metagenomic binning, comparative biology and taxonomic classification.</title>
        <authorList>
            <person name="Goeker M."/>
        </authorList>
    </citation>
    <scope>NUCLEOTIDE SEQUENCE [LARGE SCALE GENOMIC DNA]</scope>
    <source>
        <strain evidence="5 6">DSM 25532</strain>
    </source>
</reference>